<evidence type="ECO:0000313" key="25">
    <source>
        <dbReference type="Proteomes" id="UP000013827"/>
    </source>
</evidence>
<comment type="similarity">
    <text evidence="5 21">Belongs to the peptidase M14 family.</text>
</comment>
<dbReference type="SUPFAM" id="SSF53187">
    <property type="entry name" value="Zn-dependent exopeptidases"/>
    <property type="match status" value="1"/>
</dbReference>
<evidence type="ECO:0000256" key="9">
    <source>
        <dbReference type="ARBA" id="ARBA00022801"/>
    </source>
</evidence>
<dbReference type="Gene3D" id="2.60.40.3120">
    <property type="match status" value="1"/>
</dbReference>
<dbReference type="GeneID" id="17253378"/>
<dbReference type="Pfam" id="PF18027">
    <property type="entry name" value="Pepdidase_M14_N"/>
    <property type="match status" value="1"/>
</dbReference>
<protein>
    <recommendedName>
        <fullName evidence="14">Cytosolic carboxypeptidase-like protein 5</fullName>
        <ecNumber evidence="17">3.4.17.24</ecNumber>
    </recommendedName>
    <alternativeName>
        <fullName evidence="19">ATP/GTP-binding protein-like 5</fullName>
    </alternativeName>
    <alternativeName>
        <fullName evidence="18">Protein deglutamylase CCP5</fullName>
    </alternativeName>
</protein>
<evidence type="ECO:0000256" key="8">
    <source>
        <dbReference type="ARBA" id="ARBA00022723"/>
    </source>
</evidence>
<evidence type="ECO:0000256" key="1">
    <source>
        <dbReference type="ARBA" id="ARBA00001947"/>
    </source>
</evidence>
<dbReference type="InterPro" id="IPR000834">
    <property type="entry name" value="Peptidase_M14"/>
</dbReference>
<dbReference type="eggNOG" id="KOG3641">
    <property type="taxonomic scope" value="Eukaryota"/>
</dbReference>
<dbReference type="OMA" id="LMHGCID"/>
<sequence>MGTAPGAGAAAVRELEVGGLTFDAAFDSGNCARVERLGEHEFGIWTAPDCVGTSCETNNRTWFHFSVSHATAGRVLTFVVHNMNSQNRLFKHGMRPVWRALPSRPQWERVLHPVVAAGTKAEDNFTIRFRHTIESSETHFFALCYPQPYAETCSRLAHLDALFGLPPASAEIMPPSRLGGGDTAGECDALPRTPQKCEGLEKETRKGGGVGVLTAADGLVEEASVRCASHGLPCRRPPGVYYMRELLVRSLGGRRVDLLTLSGSDGMLEEEEERLEGLFPEGRPRPRLFRDKKVAFVSARVHPGEVPASHVFDGVLSFLLREADPRARRLREAFVFKLVPCLNPDGVADGHYRADTRGLNLNRVYLDSSLEAHPSVHGVAEVIKQLHGRGELHLYVDLHAHANKRGCFLFGNALPSAQQVENVLYAKLVALNSRWVDFNGCDFSARNMSRKDRRDGKSKEGSGRVGVFTMTGLTHVYTLECSYNEGRLVNKLQPVQLPACKRDAAAISPPPSPPRGAALKYTPAHWRDVGKALALAALDLHDINPASRLPAVGGLEKQRGIVAAWLGRRVAASGGAQRGDVPEAMGSGLQRSGHLGDRAEA</sequence>
<dbReference type="EC" id="3.4.17.24" evidence="17"/>
<evidence type="ECO:0000256" key="3">
    <source>
        <dbReference type="ARBA" id="ARBA00004186"/>
    </source>
</evidence>
<comment type="catalytic activity">
    <reaction evidence="15">
        <text>C-terminal L-alpha-aminoacyl-L-glutamyl-L-glutamyl-[tubulin] + H2O = C-terminal L-alpha-aminoacyl-L-glutamyl-[tubulin] + L-glutamate</text>
        <dbReference type="Rhea" id="RHEA:63792"/>
        <dbReference type="Rhea" id="RHEA-COMP:16435"/>
        <dbReference type="Rhea" id="RHEA-COMP:16436"/>
        <dbReference type="ChEBI" id="CHEBI:15377"/>
        <dbReference type="ChEBI" id="CHEBI:29985"/>
        <dbReference type="ChEBI" id="CHEBI:149555"/>
        <dbReference type="ChEBI" id="CHEBI:149556"/>
        <dbReference type="EC" id="3.4.17.24"/>
    </reaction>
    <physiologicalReaction direction="left-to-right" evidence="15">
        <dbReference type="Rhea" id="RHEA:63793"/>
    </physiologicalReaction>
</comment>
<organism evidence="24 25">
    <name type="scientific">Emiliania huxleyi (strain CCMP1516)</name>
    <dbReference type="NCBI Taxonomy" id="280463"/>
    <lineage>
        <taxon>Eukaryota</taxon>
        <taxon>Haptista</taxon>
        <taxon>Haptophyta</taxon>
        <taxon>Prymnesiophyceae</taxon>
        <taxon>Isochrysidales</taxon>
        <taxon>Noelaerhabdaceae</taxon>
        <taxon>Emiliania</taxon>
    </lineage>
</organism>
<keyword evidence="12" id="KW-0206">Cytoskeleton</keyword>
<evidence type="ECO:0000313" key="24">
    <source>
        <dbReference type="EnsemblProtists" id="EOD07054"/>
    </source>
</evidence>
<evidence type="ECO:0000256" key="6">
    <source>
        <dbReference type="ARBA" id="ARBA00022490"/>
    </source>
</evidence>
<evidence type="ECO:0000256" key="12">
    <source>
        <dbReference type="ARBA" id="ARBA00023212"/>
    </source>
</evidence>
<comment type="catalytic activity">
    <reaction evidence="20">
        <text>gamma-L-glutamyl-L-glutamyl-[protein] + H2O = L-glutamyl-[protein] + L-glutamate</text>
        <dbReference type="Rhea" id="RHEA:60152"/>
        <dbReference type="Rhea" id="RHEA-COMP:10208"/>
        <dbReference type="Rhea" id="RHEA-COMP:15517"/>
        <dbReference type="ChEBI" id="CHEBI:15377"/>
        <dbReference type="ChEBI" id="CHEBI:29973"/>
        <dbReference type="ChEBI" id="CHEBI:29985"/>
        <dbReference type="ChEBI" id="CHEBI:143622"/>
    </reaction>
    <physiologicalReaction direction="left-to-right" evidence="20">
        <dbReference type="Rhea" id="RHEA:60153"/>
    </physiologicalReaction>
</comment>
<dbReference type="Pfam" id="PF00246">
    <property type="entry name" value="Peptidase_M14"/>
    <property type="match status" value="1"/>
</dbReference>
<dbReference type="KEGG" id="ehx:EMIHUDRAFT_198312"/>
<dbReference type="PANTHER" id="PTHR12756">
    <property type="entry name" value="CYTOSOLIC CARBOXYPEPTIDASE"/>
    <property type="match status" value="1"/>
</dbReference>
<dbReference type="Gene3D" id="3.40.630.10">
    <property type="entry name" value="Zn peptidases"/>
    <property type="match status" value="1"/>
</dbReference>
<keyword evidence="10" id="KW-0862">Zinc</keyword>
<evidence type="ECO:0000256" key="11">
    <source>
        <dbReference type="ARBA" id="ARBA00023049"/>
    </source>
</evidence>
<evidence type="ECO:0000256" key="17">
    <source>
        <dbReference type="ARBA" id="ARBA00026108"/>
    </source>
</evidence>
<dbReference type="GO" id="GO:0030496">
    <property type="term" value="C:midbody"/>
    <property type="evidence" value="ECO:0007669"/>
    <property type="project" value="UniProtKB-SubCell"/>
</dbReference>
<dbReference type="CDD" id="cd06236">
    <property type="entry name" value="M14_AGBL5_like"/>
    <property type="match status" value="1"/>
</dbReference>
<dbReference type="GO" id="GO:0005819">
    <property type="term" value="C:spindle"/>
    <property type="evidence" value="ECO:0007669"/>
    <property type="project" value="UniProtKB-SubCell"/>
</dbReference>
<keyword evidence="13" id="KW-0539">Nucleus</keyword>
<dbReference type="GO" id="GO:0006508">
    <property type="term" value="P:proteolysis"/>
    <property type="evidence" value="ECO:0007669"/>
    <property type="project" value="UniProtKB-KW"/>
</dbReference>
<dbReference type="PROSITE" id="PS52035">
    <property type="entry name" value="PEPTIDASE_M14"/>
    <property type="match status" value="1"/>
</dbReference>
<evidence type="ECO:0000256" key="22">
    <source>
        <dbReference type="SAM" id="MobiDB-lite"/>
    </source>
</evidence>
<evidence type="ECO:0000256" key="16">
    <source>
        <dbReference type="ARBA" id="ARBA00024627"/>
    </source>
</evidence>
<evidence type="ECO:0000259" key="23">
    <source>
        <dbReference type="PROSITE" id="PS52035"/>
    </source>
</evidence>
<dbReference type="Proteomes" id="UP000013827">
    <property type="component" value="Unassembled WGS sequence"/>
</dbReference>
<evidence type="ECO:0000256" key="2">
    <source>
        <dbReference type="ARBA" id="ARBA00004123"/>
    </source>
</evidence>
<dbReference type="GO" id="GO:0005634">
    <property type="term" value="C:nucleus"/>
    <property type="evidence" value="ECO:0007669"/>
    <property type="project" value="UniProtKB-SubCell"/>
</dbReference>
<keyword evidence="7" id="KW-0645">Protease</keyword>
<evidence type="ECO:0000256" key="15">
    <source>
        <dbReference type="ARBA" id="ARBA00024524"/>
    </source>
</evidence>
<keyword evidence="9" id="KW-0378">Hydrolase</keyword>
<evidence type="ECO:0000256" key="14">
    <source>
        <dbReference type="ARBA" id="ARBA00024141"/>
    </source>
</evidence>
<accession>A0A0D3I719</accession>
<proteinExistence type="inferred from homology"/>
<comment type="catalytic activity">
    <reaction evidence="16">
        <text>C-terminal L-alpha-aminoacyl-L-glutamyl-[tubulin] + H2O = C-terminal L-alpha-aminoacyl-[tubulin] + L-glutamate</text>
        <dbReference type="Rhea" id="RHEA:63796"/>
        <dbReference type="Rhea" id="RHEA-COMP:16436"/>
        <dbReference type="Rhea" id="RHEA-COMP:16437"/>
        <dbReference type="ChEBI" id="CHEBI:15377"/>
        <dbReference type="ChEBI" id="CHEBI:29985"/>
        <dbReference type="ChEBI" id="CHEBI:90782"/>
        <dbReference type="ChEBI" id="CHEBI:149556"/>
        <dbReference type="EC" id="3.4.17.24"/>
    </reaction>
    <physiologicalReaction direction="left-to-right" evidence="16">
        <dbReference type="Rhea" id="RHEA:63797"/>
    </physiologicalReaction>
</comment>
<feature type="active site" description="Proton donor/acceptor" evidence="21">
    <location>
        <position position="480"/>
    </location>
</feature>
<dbReference type="RefSeq" id="XP_005759483.1">
    <property type="nucleotide sequence ID" value="XM_005759426.1"/>
</dbReference>
<evidence type="ECO:0000256" key="7">
    <source>
        <dbReference type="ARBA" id="ARBA00022670"/>
    </source>
</evidence>
<keyword evidence="11" id="KW-0482">Metalloprotease</keyword>
<evidence type="ECO:0000256" key="20">
    <source>
        <dbReference type="ARBA" id="ARBA00047714"/>
    </source>
</evidence>
<dbReference type="GO" id="GO:0008270">
    <property type="term" value="F:zinc ion binding"/>
    <property type="evidence" value="ECO:0007669"/>
    <property type="project" value="InterPro"/>
</dbReference>
<reference evidence="25" key="1">
    <citation type="journal article" date="2013" name="Nature">
        <title>Pan genome of the phytoplankton Emiliania underpins its global distribution.</title>
        <authorList>
            <person name="Read B.A."/>
            <person name="Kegel J."/>
            <person name="Klute M.J."/>
            <person name="Kuo A."/>
            <person name="Lefebvre S.C."/>
            <person name="Maumus F."/>
            <person name="Mayer C."/>
            <person name="Miller J."/>
            <person name="Monier A."/>
            <person name="Salamov A."/>
            <person name="Young J."/>
            <person name="Aguilar M."/>
            <person name="Claverie J.M."/>
            <person name="Frickenhaus S."/>
            <person name="Gonzalez K."/>
            <person name="Herman E.K."/>
            <person name="Lin Y.C."/>
            <person name="Napier J."/>
            <person name="Ogata H."/>
            <person name="Sarno A.F."/>
            <person name="Shmutz J."/>
            <person name="Schroeder D."/>
            <person name="de Vargas C."/>
            <person name="Verret F."/>
            <person name="von Dassow P."/>
            <person name="Valentin K."/>
            <person name="Van de Peer Y."/>
            <person name="Wheeler G."/>
            <person name="Dacks J.B."/>
            <person name="Delwiche C.F."/>
            <person name="Dyhrman S.T."/>
            <person name="Glockner G."/>
            <person name="John U."/>
            <person name="Richards T."/>
            <person name="Worden A.Z."/>
            <person name="Zhang X."/>
            <person name="Grigoriev I.V."/>
            <person name="Allen A.E."/>
            <person name="Bidle K."/>
            <person name="Borodovsky M."/>
            <person name="Bowler C."/>
            <person name="Brownlee C."/>
            <person name="Cock J.M."/>
            <person name="Elias M."/>
            <person name="Gladyshev V.N."/>
            <person name="Groth M."/>
            <person name="Guda C."/>
            <person name="Hadaegh A."/>
            <person name="Iglesias-Rodriguez M.D."/>
            <person name="Jenkins J."/>
            <person name="Jones B.M."/>
            <person name="Lawson T."/>
            <person name="Leese F."/>
            <person name="Lindquist E."/>
            <person name="Lobanov A."/>
            <person name="Lomsadze A."/>
            <person name="Malik S.B."/>
            <person name="Marsh M.E."/>
            <person name="Mackinder L."/>
            <person name="Mock T."/>
            <person name="Mueller-Roeber B."/>
            <person name="Pagarete A."/>
            <person name="Parker M."/>
            <person name="Probert I."/>
            <person name="Quesneville H."/>
            <person name="Raines C."/>
            <person name="Rensing S.A."/>
            <person name="Riano-Pachon D.M."/>
            <person name="Richier S."/>
            <person name="Rokitta S."/>
            <person name="Shiraiwa Y."/>
            <person name="Soanes D.M."/>
            <person name="van der Giezen M."/>
            <person name="Wahlund T.M."/>
            <person name="Williams B."/>
            <person name="Wilson W."/>
            <person name="Wolfe G."/>
            <person name="Wurch L.L."/>
        </authorList>
    </citation>
    <scope>NUCLEOTIDE SEQUENCE</scope>
</reference>
<comment type="subcellular location">
    <subcellularLocation>
        <location evidence="3">Cytoplasm</location>
        <location evidence="3">Cytoskeleton</location>
        <location evidence="3">Spindle</location>
    </subcellularLocation>
    <subcellularLocation>
        <location evidence="4">Midbody</location>
    </subcellularLocation>
    <subcellularLocation>
        <location evidence="2">Nucleus</location>
    </subcellularLocation>
</comment>
<keyword evidence="6" id="KW-0963">Cytoplasm</keyword>
<dbReference type="InterPro" id="IPR050821">
    <property type="entry name" value="Cytosolic_carboxypeptidase"/>
</dbReference>
<dbReference type="AlphaFoldDB" id="A0A0D3I719"/>
<dbReference type="GO" id="GO:0004181">
    <property type="term" value="F:metallocarboxypeptidase activity"/>
    <property type="evidence" value="ECO:0007669"/>
    <property type="project" value="InterPro"/>
</dbReference>
<evidence type="ECO:0000256" key="19">
    <source>
        <dbReference type="ARBA" id="ARBA00032928"/>
    </source>
</evidence>
<dbReference type="InterPro" id="IPR040626">
    <property type="entry name" value="Pepdidase_M14_N"/>
</dbReference>
<keyword evidence="25" id="KW-1185">Reference proteome</keyword>
<dbReference type="HOGENOM" id="CLU_007523_3_1_1"/>
<reference evidence="24" key="2">
    <citation type="submission" date="2024-10" db="UniProtKB">
        <authorList>
            <consortium name="EnsemblProtists"/>
        </authorList>
    </citation>
    <scope>IDENTIFICATION</scope>
</reference>
<evidence type="ECO:0000256" key="21">
    <source>
        <dbReference type="PROSITE-ProRule" id="PRU01379"/>
    </source>
</evidence>
<dbReference type="PaxDb" id="2903-EOD07054"/>
<dbReference type="PANTHER" id="PTHR12756:SF12">
    <property type="entry name" value="CYTOSOLIC CARBOXYPEPTIDASE-LIKE PROTEIN 5"/>
    <property type="match status" value="1"/>
</dbReference>
<evidence type="ECO:0000256" key="18">
    <source>
        <dbReference type="ARBA" id="ARBA00032753"/>
    </source>
</evidence>
<dbReference type="InterPro" id="IPR034286">
    <property type="entry name" value="M14_AGBL5-like"/>
</dbReference>
<feature type="domain" description="Peptidase M14" evidence="23">
    <location>
        <begin position="218"/>
        <end position="536"/>
    </location>
</feature>
<name>A0A0D3I719_EMIH1</name>
<evidence type="ECO:0000256" key="5">
    <source>
        <dbReference type="ARBA" id="ARBA00005988"/>
    </source>
</evidence>
<evidence type="ECO:0000256" key="13">
    <source>
        <dbReference type="ARBA" id="ARBA00023242"/>
    </source>
</evidence>
<dbReference type="EnsemblProtists" id="EOD07054">
    <property type="protein sequence ID" value="EOD07054"/>
    <property type="gene ID" value="EMIHUDRAFT_198312"/>
</dbReference>
<evidence type="ECO:0000256" key="10">
    <source>
        <dbReference type="ARBA" id="ARBA00022833"/>
    </source>
</evidence>
<comment type="cofactor">
    <cofactor evidence="1">
        <name>Zn(2+)</name>
        <dbReference type="ChEBI" id="CHEBI:29105"/>
    </cofactor>
</comment>
<feature type="region of interest" description="Disordered" evidence="22">
    <location>
        <begin position="576"/>
        <end position="601"/>
    </location>
</feature>
<keyword evidence="8" id="KW-0479">Metal-binding</keyword>
<evidence type="ECO:0000256" key="4">
    <source>
        <dbReference type="ARBA" id="ARBA00004214"/>
    </source>
</evidence>